<dbReference type="InterPro" id="IPR001806">
    <property type="entry name" value="Small_GTPase"/>
</dbReference>
<dbReference type="GO" id="GO:0008270">
    <property type="term" value="F:zinc ion binding"/>
    <property type="evidence" value="ECO:0007669"/>
    <property type="project" value="InterPro"/>
</dbReference>
<accession>A0AAE0SJ26</accession>
<dbReference type="Gene3D" id="3.40.50.300">
    <property type="entry name" value="P-loop containing nucleotide triphosphate hydrolases"/>
    <property type="match status" value="2"/>
</dbReference>
<dbReference type="Gene3D" id="3.40.50.410">
    <property type="entry name" value="von Willebrand factor, type A domain"/>
    <property type="match status" value="1"/>
</dbReference>
<dbReference type="PROSITE" id="PS51419">
    <property type="entry name" value="RAB"/>
    <property type="match status" value="1"/>
</dbReference>
<dbReference type="GO" id="GO:0006888">
    <property type="term" value="P:endoplasmic reticulum to Golgi vesicle-mediated transport"/>
    <property type="evidence" value="ECO:0007669"/>
    <property type="project" value="InterPro"/>
</dbReference>
<dbReference type="NCBIfam" id="TIGR00231">
    <property type="entry name" value="small_GTP"/>
    <property type="match status" value="1"/>
</dbReference>
<dbReference type="SMART" id="SM00175">
    <property type="entry name" value="RAB"/>
    <property type="match status" value="1"/>
</dbReference>
<sequence length="778" mass="86801">MEFGSTVTFIRQNSHDDSEEEEEEVDVLNEDEDDVKNVLAVLGSSIDSRDGGEPCLLDILDTAGQEEYSSMRELYTRTANGFLVVFSITDQESFRQADSLFKFIQRVQDVEKPYVVLCANKIDLESERTVRRVEYEKLSKRLGIPCVETSAKTGCNLVEAFETLVRIIPRKGIDYKIAILGSGAVGKSSITVRYTTGNFVDAYDPTIEDSFRKQVFITGLTKMESKAKRGAFGSSSPQKGGFFGRLKKRLSSSFHRQEKDTQKPTQDPPQEPEKRELRKIQTEKVKKADTNVVMLSMSMLEEAPNIVTGDPQKCSSCQAILSSISKLEPAGEMYNWKCEFCDNLNTDLDITPAEVPNGESFDFILIPEQSRAEGEKTNDKLWSKGGILVYCMDISGSMAITVPLPQIQAEWRSARDGIEDGNLNISRMDAIKEAVIRNIRSRVNNLREAGSTALGPALAISAGIISDIPGSEVILCTDGQPNCGIGKIDNVYTTDFYRRIGQYAKSNNTVLSILAVKGQPVELPDVVQCANISGGTVNILNPMEIMRQLRLIAQNYSVATAVDLTCLIHPDLEFDEHEYEGTNRLVKEVGTALKETHLTFHYKVKDPRKKFDSDTVPFQVQISYTLKNDMRLLRVLSKVHHVTNSRQQMEEGVNAAVVGISAVQNAAKMAEDGYAAKAKAHLVSVQKMMSRGAKTSQQIEEVYSFIVENKELKEVLNKALEKDFVVDDEFSNAISRNLHMSNPSRYKGSSSDKKALLALLNRKTHSQESTRQYYNYMC</sequence>
<protein>
    <recommendedName>
        <fullName evidence="6">Circularly permutated Ras protein 1</fullName>
    </recommendedName>
</protein>
<reference evidence="4" key="1">
    <citation type="journal article" date="2021" name="Genome Biol. Evol.">
        <title>A High-Quality Reference Genome for a Parasitic Bivalve with Doubly Uniparental Inheritance (Bivalvia: Unionida).</title>
        <authorList>
            <person name="Smith C.H."/>
        </authorList>
    </citation>
    <scope>NUCLEOTIDE SEQUENCE</scope>
    <source>
        <strain evidence="4">CHS0354</strain>
    </source>
</reference>
<dbReference type="SUPFAM" id="SSF82919">
    <property type="entry name" value="Zn-finger domain of Sec23/24"/>
    <property type="match status" value="1"/>
</dbReference>
<dbReference type="InterPro" id="IPR020849">
    <property type="entry name" value="Small_GTPase_Ras-type"/>
</dbReference>
<evidence type="ECO:0000256" key="2">
    <source>
        <dbReference type="ARBA" id="ARBA00023134"/>
    </source>
</evidence>
<dbReference type="Proteomes" id="UP001195483">
    <property type="component" value="Unassembled WGS sequence"/>
</dbReference>
<feature type="region of interest" description="Disordered" evidence="3">
    <location>
        <begin position="1"/>
        <end position="29"/>
    </location>
</feature>
<name>A0AAE0SJ26_9BIVA</name>
<keyword evidence="1" id="KW-0547">Nucleotide-binding</keyword>
<dbReference type="GO" id="GO:0007165">
    <property type="term" value="P:signal transduction"/>
    <property type="evidence" value="ECO:0007669"/>
    <property type="project" value="InterPro"/>
</dbReference>
<evidence type="ECO:0008006" key="6">
    <source>
        <dbReference type="Google" id="ProtNLM"/>
    </source>
</evidence>
<dbReference type="GO" id="GO:0003924">
    <property type="term" value="F:GTPase activity"/>
    <property type="evidence" value="ECO:0007669"/>
    <property type="project" value="InterPro"/>
</dbReference>
<dbReference type="PANTHER" id="PTHR24070">
    <property type="entry name" value="RAS, DI-RAS, AND RHEB FAMILY MEMBERS OF SMALL GTPASE SUPERFAMILY"/>
    <property type="match status" value="1"/>
</dbReference>
<dbReference type="SUPFAM" id="SSF53300">
    <property type="entry name" value="vWA-like"/>
    <property type="match status" value="1"/>
</dbReference>
<reference evidence="4" key="3">
    <citation type="submission" date="2023-05" db="EMBL/GenBank/DDBJ databases">
        <authorList>
            <person name="Smith C.H."/>
        </authorList>
    </citation>
    <scope>NUCLEOTIDE SEQUENCE</scope>
    <source>
        <strain evidence="4">CHS0354</strain>
        <tissue evidence="4">Mantle</tissue>
    </source>
</reference>
<dbReference type="PRINTS" id="PR00449">
    <property type="entry name" value="RASTRNSFRMNG"/>
</dbReference>
<dbReference type="InterPro" id="IPR027417">
    <property type="entry name" value="P-loop_NTPase"/>
</dbReference>
<comment type="caution">
    <text evidence="4">The sequence shown here is derived from an EMBL/GenBank/DDBJ whole genome shotgun (WGS) entry which is preliminary data.</text>
</comment>
<dbReference type="PROSITE" id="PS51421">
    <property type="entry name" value="RAS"/>
    <property type="match status" value="1"/>
</dbReference>
<dbReference type="GO" id="GO:0006886">
    <property type="term" value="P:intracellular protein transport"/>
    <property type="evidence" value="ECO:0007669"/>
    <property type="project" value="InterPro"/>
</dbReference>
<evidence type="ECO:0000313" key="5">
    <source>
        <dbReference type="Proteomes" id="UP001195483"/>
    </source>
</evidence>
<evidence type="ECO:0000313" key="4">
    <source>
        <dbReference type="EMBL" id="KAK3592927.1"/>
    </source>
</evidence>
<dbReference type="EMBL" id="JAEAOA010000714">
    <property type="protein sequence ID" value="KAK3592927.1"/>
    <property type="molecule type" value="Genomic_DNA"/>
</dbReference>
<feature type="compositionally biased region" description="Acidic residues" evidence="3">
    <location>
        <begin position="17"/>
        <end position="29"/>
    </location>
</feature>
<dbReference type="AlphaFoldDB" id="A0AAE0SJ26"/>
<reference evidence="4" key="2">
    <citation type="journal article" date="2021" name="Genome Biol. Evol.">
        <title>Developing a high-quality reference genome for a parasitic bivalve with doubly uniparental inheritance (Bivalvia: Unionida).</title>
        <authorList>
            <person name="Smith C.H."/>
        </authorList>
    </citation>
    <scope>NUCLEOTIDE SEQUENCE</scope>
    <source>
        <strain evidence="4">CHS0354</strain>
        <tissue evidence="4">Mantle</tissue>
    </source>
</reference>
<dbReference type="SUPFAM" id="SSF52540">
    <property type="entry name" value="P-loop containing nucleoside triphosphate hydrolases"/>
    <property type="match status" value="2"/>
</dbReference>
<dbReference type="GO" id="GO:0005525">
    <property type="term" value="F:GTP binding"/>
    <property type="evidence" value="ECO:0007669"/>
    <property type="project" value="UniProtKB-KW"/>
</dbReference>
<dbReference type="InterPro" id="IPR036174">
    <property type="entry name" value="Znf_Sec23_Sec24_sf"/>
</dbReference>
<feature type="compositionally biased region" description="Polar residues" evidence="3">
    <location>
        <begin position="1"/>
        <end position="12"/>
    </location>
</feature>
<dbReference type="InterPro" id="IPR005225">
    <property type="entry name" value="Small_GTP-bd"/>
</dbReference>
<dbReference type="SMART" id="SM00173">
    <property type="entry name" value="RAS"/>
    <property type="match status" value="1"/>
</dbReference>
<keyword evidence="2" id="KW-0342">GTP-binding</keyword>
<dbReference type="GO" id="GO:0030127">
    <property type="term" value="C:COPII vesicle coat"/>
    <property type="evidence" value="ECO:0007669"/>
    <property type="project" value="InterPro"/>
</dbReference>
<feature type="compositionally biased region" description="Basic and acidic residues" evidence="3">
    <location>
        <begin position="271"/>
        <end position="283"/>
    </location>
</feature>
<dbReference type="SMART" id="SM00174">
    <property type="entry name" value="RHO"/>
    <property type="match status" value="1"/>
</dbReference>
<dbReference type="Pfam" id="PF00071">
    <property type="entry name" value="Ras"/>
    <property type="match status" value="2"/>
</dbReference>
<evidence type="ECO:0000256" key="1">
    <source>
        <dbReference type="ARBA" id="ARBA00022741"/>
    </source>
</evidence>
<organism evidence="4 5">
    <name type="scientific">Potamilus streckersoni</name>
    <dbReference type="NCBI Taxonomy" id="2493646"/>
    <lineage>
        <taxon>Eukaryota</taxon>
        <taxon>Metazoa</taxon>
        <taxon>Spiralia</taxon>
        <taxon>Lophotrochozoa</taxon>
        <taxon>Mollusca</taxon>
        <taxon>Bivalvia</taxon>
        <taxon>Autobranchia</taxon>
        <taxon>Heteroconchia</taxon>
        <taxon>Palaeoheterodonta</taxon>
        <taxon>Unionida</taxon>
        <taxon>Unionoidea</taxon>
        <taxon>Unionidae</taxon>
        <taxon>Ambleminae</taxon>
        <taxon>Lampsilini</taxon>
        <taxon>Potamilus</taxon>
    </lineage>
</organism>
<feature type="region of interest" description="Disordered" evidence="3">
    <location>
        <begin position="253"/>
        <end position="283"/>
    </location>
</feature>
<proteinExistence type="predicted"/>
<gene>
    <name evidence="4" type="ORF">CHS0354_011727</name>
</gene>
<evidence type="ECO:0000256" key="3">
    <source>
        <dbReference type="SAM" id="MobiDB-lite"/>
    </source>
</evidence>
<dbReference type="InterPro" id="IPR036465">
    <property type="entry name" value="vWFA_dom_sf"/>
</dbReference>
<keyword evidence="5" id="KW-1185">Reference proteome</keyword>